<accession>A0AAN8FS85</accession>
<protein>
    <submittedName>
        <fullName evidence="1">Uncharacterized protein</fullName>
    </submittedName>
</protein>
<keyword evidence="2" id="KW-1185">Reference proteome</keyword>
<dbReference type="AlphaFoldDB" id="A0AAN8FS85"/>
<comment type="caution">
    <text evidence="1">The sequence shown here is derived from an EMBL/GenBank/DDBJ whole genome shotgun (WGS) entry which is preliminary data.</text>
</comment>
<name>A0AAN8FS85_TRICO</name>
<sequence>AVDIENFCNLNSALLKCGRDCPPEQIPELEARTSASSFVCSNKVEEFRLVSGCMEGSADVTAACASECGVPTDVPFRLDSSPAASVNPAVFLDGVAGTCKKDICFMKCSQQG</sequence>
<dbReference type="EMBL" id="WIXE01004477">
    <property type="protein sequence ID" value="KAK5983010.1"/>
    <property type="molecule type" value="Genomic_DNA"/>
</dbReference>
<evidence type="ECO:0000313" key="1">
    <source>
        <dbReference type="EMBL" id="KAK5983010.1"/>
    </source>
</evidence>
<proteinExistence type="predicted"/>
<feature type="non-terminal residue" evidence="1">
    <location>
        <position position="112"/>
    </location>
</feature>
<reference evidence="1 2" key="1">
    <citation type="submission" date="2019-10" db="EMBL/GenBank/DDBJ databases">
        <title>Assembly and Annotation for the nematode Trichostrongylus colubriformis.</title>
        <authorList>
            <person name="Martin J."/>
        </authorList>
    </citation>
    <scope>NUCLEOTIDE SEQUENCE [LARGE SCALE GENOMIC DNA]</scope>
    <source>
        <strain evidence="1">G859</strain>
        <tissue evidence="1">Whole worm</tissue>
    </source>
</reference>
<organism evidence="1 2">
    <name type="scientific">Trichostrongylus colubriformis</name>
    <name type="common">Black scour worm</name>
    <dbReference type="NCBI Taxonomy" id="6319"/>
    <lineage>
        <taxon>Eukaryota</taxon>
        <taxon>Metazoa</taxon>
        <taxon>Ecdysozoa</taxon>
        <taxon>Nematoda</taxon>
        <taxon>Chromadorea</taxon>
        <taxon>Rhabditida</taxon>
        <taxon>Rhabditina</taxon>
        <taxon>Rhabditomorpha</taxon>
        <taxon>Strongyloidea</taxon>
        <taxon>Trichostrongylidae</taxon>
        <taxon>Trichostrongylus</taxon>
    </lineage>
</organism>
<feature type="non-terminal residue" evidence="1">
    <location>
        <position position="1"/>
    </location>
</feature>
<gene>
    <name evidence="1" type="ORF">GCK32_018299</name>
</gene>
<dbReference type="Proteomes" id="UP001331761">
    <property type="component" value="Unassembled WGS sequence"/>
</dbReference>
<evidence type="ECO:0000313" key="2">
    <source>
        <dbReference type="Proteomes" id="UP001331761"/>
    </source>
</evidence>